<comment type="caution">
    <text evidence="11">The sequence shown here is derived from an EMBL/GenBank/DDBJ whole genome shotgun (WGS) entry which is preliminary data.</text>
</comment>
<dbReference type="AlphaFoldDB" id="A0AAN9SHM2"/>
<dbReference type="InterPro" id="IPR052215">
    <property type="entry name" value="Plant_ABCG"/>
</dbReference>
<evidence type="ECO:0000313" key="11">
    <source>
        <dbReference type="EMBL" id="KAK7396232.1"/>
    </source>
</evidence>
<evidence type="ECO:0000256" key="4">
    <source>
        <dbReference type="ARBA" id="ARBA00022692"/>
    </source>
</evidence>
<feature type="transmembrane region" description="Helical" evidence="9">
    <location>
        <begin position="350"/>
        <end position="374"/>
    </location>
</feature>
<keyword evidence="4 9" id="KW-0812">Transmembrane</keyword>
<dbReference type="SMART" id="SM00382">
    <property type="entry name" value="AAA"/>
    <property type="match status" value="1"/>
</dbReference>
<dbReference type="GO" id="GO:0005524">
    <property type="term" value="F:ATP binding"/>
    <property type="evidence" value="ECO:0007669"/>
    <property type="project" value="UniProtKB-KW"/>
</dbReference>
<dbReference type="InterPro" id="IPR003439">
    <property type="entry name" value="ABC_transporter-like_ATP-bd"/>
</dbReference>
<dbReference type="GO" id="GO:0140359">
    <property type="term" value="F:ABC-type transporter activity"/>
    <property type="evidence" value="ECO:0007669"/>
    <property type="project" value="InterPro"/>
</dbReference>
<dbReference type="PROSITE" id="PS50893">
    <property type="entry name" value="ABC_TRANSPORTER_2"/>
    <property type="match status" value="1"/>
</dbReference>
<name>A0AAN9SHM2_PSOTE</name>
<accession>A0AAN9SHM2</accession>
<dbReference type="PROSITE" id="PS00211">
    <property type="entry name" value="ABC_TRANSPORTER_1"/>
    <property type="match status" value="1"/>
</dbReference>
<dbReference type="GO" id="GO:0016887">
    <property type="term" value="F:ATP hydrolysis activity"/>
    <property type="evidence" value="ECO:0007669"/>
    <property type="project" value="InterPro"/>
</dbReference>
<dbReference type="InterPro" id="IPR017871">
    <property type="entry name" value="ABC_transporter-like_CS"/>
</dbReference>
<reference evidence="11 12" key="1">
    <citation type="submission" date="2024-01" db="EMBL/GenBank/DDBJ databases">
        <title>The genomes of 5 underutilized Papilionoideae crops provide insights into root nodulation and disease resistanc.</title>
        <authorList>
            <person name="Jiang F."/>
        </authorList>
    </citation>
    <scope>NUCLEOTIDE SEQUENCE [LARGE SCALE GENOMIC DNA]</scope>
    <source>
        <strain evidence="11">DUOXIRENSHENG_FW03</strain>
        <tissue evidence="11">Leaves</tissue>
    </source>
</reference>
<evidence type="ECO:0000256" key="1">
    <source>
        <dbReference type="ARBA" id="ARBA00004141"/>
    </source>
</evidence>
<proteinExistence type="inferred from homology"/>
<sequence>MALIGPSGSGKSTLLAALAGILPSNVRMTGNVLLNGTTRTKGCRDISYVTQEDYFLGTLTVKETLTYAAHLRLPADMNKNEIDKVVTKILAEMGLQDNADSRIGNWHLRGISSGEKRRLNIGIEILTQPHVMFLDEPTSGLDSAAAFYVISSLSNIAHDGRIVICSIHQPCGEVFNLFDDLVLLAGGEAVYFGEAAMAVKFFADAGFPCPIKKNPPEHFLRCVSSEFDSVTTLIQSRNVNIDVRSLIFIEFSYENDDKGDQIRTCRTLQELHTFCKCKDENQRYKKKLIAGSLLFNIGTSNEAIFSRGKCDGFIFGLMVFLCLGGVPFYLEELKVFKRERFGQHYGVAIFVMSHFLSSFPFVLAISLSSGTILYHMVNFHPGFSHYCYFCMNMFCFISITEGCILFVAALTPNLLVAVGAATGVTVSKFKDHLPYCNESGFLFTL</sequence>
<dbReference type="InterPro" id="IPR043926">
    <property type="entry name" value="ABCG_dom"/>
</dbReference>
<evidence type="ECO:0000256" key="6">
    <source>
        <dbReference type="ARBA" id="ARBA00022840"/>
    </source>
</evidence>
<feature type="transmembrane region" description="Helical" evidence="9">
    <location>
        <begin position="312"/>
        <end position="330"/>
    </location>
</feature>
<dbReference type="PANTHER" id="PTHR48042:SF8">
    <property type="entry name" value="ABC-2 TYPE TRANSPORTER TRANSMEMBRANE DOMAIN-CONTAINING PROTEIN"/>
    <property type="match status" value="1"/>
</dbReference>
<keyword evidence="6" id="KW-0067">ATP-binding</keyword>
<dbReference type="InterPro" id="IPR003593">
    <property type="entry name" value="AAA+_ATPase"/>
</dbReference>
<comment type="subcellular location">
    <subcellularLocation>
        <location evidence="1">Membrane</location>
        <topology evidence="1">Multi-pass membrane protein</topology>
    </subcellularLocation>
</comment>
<dbReference type="Pfam" id="PF01061">
    <property type="entry name" value="ABC2_membrane"/>
    <property type="match status" value="1"/>
</dbReference>
<dbReference type="SUPFAM" id="SSF52540">
    <property type="entry name" value="P-loop containing nucleoside triphosphate hydrolases"/>
    <property type="match status" value="1"/>
</dbReference>
<evidence type="ECO:0000256" key="9">
    <source>
        <dbReference type="SAM" id="Phobius"/>
    </source>
</evidence>
<evidence type="ECO:0000313" key="12">
    <source>
        <dbReference type="Proteomes" id="UP001386955"/>
    </source>
</evidence>
<evidence type="ECO:0000256" key="7">
    <source>
        <dbReference type="ARBA" id="ARBA00022989"/>
    </source>
</evidence>
<keyword evidence="7 9" id="KW-1133">Transmembrane helix</keyword>
<dbReference type="InterPro" id="IPR013525">
    <property type="entry name" value="ABC2_TM"/>
</dbReference>
<dbReference type="GO" id="GO:0016020">
    <property type="term" value="C:membrane"/>
    <property type="evidence" value="ECO:0007669"/>
    <property type="project" value="UniProtKB-SubCell"/>
</dbReference>
<organism evidence="11 12">
    <name type="scientific">Psophocarpus tetragonolobus</name>
    <name type="common">Winged bean</name>
    <name type="synonym">Dolichos tetragonolobus</name>
    <dbReference type="NCBI Taxonomy" id="3891"/>
    <lineage>
        <taxon>Eukaryota</taxon>
        <taxon>Viridiplantae</taxon>
        <taxon>Streptophyta</taxon>
        <taxon>Embryophyta</taxon>
        <taxon>Tracheophyta</taxon>
        <taxon>Spermatophyta</taxon>
        <taxon>Magnoliopsida</taxon>
        <taxon>eudicotyledons</taxon>
        <taxon>Gunneridae</taxon>
        <taxon>Pentapetalae</taxon>
        <taxon>rosids</taxon>
        <taxon>fabids</taxon>
        <taxon>Fabales</taxon>
        <taxon>Fabaceae</taxon>
        <taxon>Papilionoideae</taxon>
        <taxon>50 kb inversion clade</taxon>
        <taxon>NPAAA clade</taxon>
        <taxon>indigoferoid/millettioid clade</taxon>
        <taxon>Phaseoleae</taxon>
        <taxon>Psophocarpus</taxon>
    </lineage>
</organism>
<evidence type="ECO:0000256" key="8">
    <source>
        <dbReference type="ARBA" id="ARBA00023136"/>
    </source>
</evidence>
<keyword evidence="3" id="KW-0813">Transport</keyword>
<dbReference type="Pfam" id="PF19055">
    <property type="entry name" value="ABC2_membrane_7"/>
    <property type="match status" value="1"/>
</dbReference>
<protein>
    <recommendedName>
        <fullName evidence="10">ABC transporter domain-containing protein</fullName>
    </recommendedName>
</protein>
<feature type="domain" description="ABC transporter" evidence="10">
    <location>
        <begin position="1"/>
        <end position="211"/>
    </location>
</feature>
<feature type="transmembrane region" description="Helical" evidence="9">
    <location>
        <begin position="386"/>
        <end position="410"/>
    </location>
</feature>
<evidence type="ECO:0000256" key="2">
    <source>
        <dbReference type="ARBA" id="ARBA00005814"/>
    </source>
</evidence>
<keyword evidence="12" id="KW-1185">Reference proteome</keyword>
<keyword evidence="5" id="KW-0547">Nucleotide-binding</keyword>
<dbReference type="Proteomes" id="UP001386955">
    <property type="component" value="Unassembled WGS sequence"/>
</dbReference>
<dbReference type="Pfam" id="PF00005">
    <property type="entry name" value="ABC_tran"/>
    <property type="match status" value="1"/>
</dbReference>
<dbReference type="PANTHER" id="PTHR48042">
    <property type="entry name" value="ABC TRANSPORTER G FAMILY MEMBER 11"/>
    <property type="match status" value="1"/>
</dbReference>
<keyword evidence="8 9" id="KW-0472">Membrane</keyword>
<dbReference type="InterPro" id="IPR027417">
    <property type="entry name" value="P-loop_NTPase"/>
</dbReference>
<dbReference type="EMBL" id="JAYMYS010000004">
    <property type="protein sequence ID" value="KAK7396232.1"/>
    <property type="molecule type" value="Genomic_DNA"/>
</dbReference>
<comment type="similarity">
    <text evidence="2">Belongs to the ABC transporter superfamily. ABCG family. Eye pigment precursor importer (TC 3.A.1.204) subfamily.</text>
</comment>
<evidence type="ECO:0000256" key="3">
    <source>
        <dbReference type="ARBA" id="ARBA00022448"/>
    </source>
</evidence>
<evidence type="ECO:0000256" key="5">
    <source>
        <dbReference type="ARBA" id="ARBA00022741"/>
    </source>
</evidence>
<evidence type="ECO:0000259" key="10">
    <source>
        <dbReference type="PROSITE" id="PS50893"/>
    </source>
</evidence>
<gene>
    <name evidence="11" type="ORF">VNO78_17092</name>
</gene>
<dbReference type="Gene3D" id="3.40.50.300">
    <property type="entry name" value="P-loop containing nucleotide triphosphate hydrolases"/>
    <property type="match status" value="1"/>
</dbReference>